<keyword evidence="1" id="KW-0812">Transmembrane</keyword>
<proteinExistence type="predicted"/>
<feature type="transmembrane region" description="Helical" evidence="1">
    <location>
        <begin position="172"/>
        <end position="192"/>
    </location>
</feature>
<dbReference type="Proteomes" id="UP000198867">
    <property type="component" value="Unassembled WGS sequence"/>
</dbReference>
<feature type="transmembrane region" description="Helical" evidence="1">
    <location>
        <begin position="277"/>
        <end position="302"/>
    </location>
</feature>
<protein>
    <recommendedName>
        <fullName evidence="4">Dolichyl-phosphate-mannose-protein mannosyltransferase</fullName>
    </recommendedName>
</protein>
<name>A0A1I5DZT4_9MICO</name>
<sequence>MSTTQQTMRAARLSSAASILRRIWVPLLLVFASFAMSWTVTGLHTDAMSPVDEWVYVDYLEKIPEQGIVHQGEEIGEEALERMACDGVKPYGPMGAPCGGNYDDVENFPFEGITSADAYTPMYFALTRIVGDAIHEVTGIDQLDGWRITGSLWLGATMILFYWLFRLWSVPRLLTLALGLTVIGSPFAWWTYTYVSTDAPSMAFGILILIAAMKLVRGQWSGWWLVAISAIAVLVKITNILGVCLAALYLLITWIAEWRRTDWAGVRTMRPDLASRSSLALPGFGVAALVGAGLAEGIWLVIRSLQSTGEVAEQGVSIPLTKIELISQVANFLPGTLTSNVNIAGSDAYAYDIPSFIIAPLSWICVAGVIGAFWSMWKREDRSNLILAVSLAAFFFAPMLAFVLYLATGSYFPLPPRYGAPILAGILLVAALSIRNRWATWIILAYSVVLIGTVFSLAPAMAP</sequence>
<dbReference type="RefSeq" id="WP_143095096.1">
    <property type="nucleotide sequence ID" value="NZ_FOVM01000012.1"/>
</dbReference>
<accession>A0A1I5DZT4</accession>
<gene>
    <name evidence="2" type="ORF">SAMN05216219_3199</name>
</gene>
<feature type="transmembrane region" description="Helical" evidence="1">
    <location>
        <begin position="353"/>
        <end position="373"/>
    </location>
</feature>
<feature type="transmembrane region" description="Helical" evidence="1">
    <location>
        <begin position="418"/>
        <end position="434"/>
    </location>
</feature>
<evidence type="ECO:0008006" key="4">
    <source>
        <dbReference type="Google" id="ProtNLM"/>
    </source>
</evidence>
<keyword evidence="1" id="KW-0472">Membrane</keyword>
<keyword evidence="3" id="KW-1185">Reference proteome</keyword>
<feature type="transmembrane region" description="Helical" evidence="1">
    <location>
        <begin position="385"/>
        <end position="406"/>
    </location>
</feature>
<keyword evidence="1" id="KW-1133">Transmembrane helix</keyword>
<feature type="transmembrane region" description="Helical" evidence="1">
    <location>
        <begin position="441"/>
        <end position="462"/>
    </location>
</feature>
<dbReference type="OrthoDB" id="3258018at2"/>
<evidence type="ECO:0000256" key="1">
    <source>
        <dbReference type="SAM" id="Phobius"/>
    </source>
</evidence>
<dbReference type="AlphaFoldDB" id="A0A1I5DZT4"/>
<dbReference type="STRING" id="995034.SAMN05216219_3199"/>
<evidence type="ECO:0000313" key="3">
    <source>
        <dbReference type="Proteomes" id="UP000198867"/>
    </source>
</evidence>
<dbReference type="EMBL" id="FOVM01000012">
    <property type="protein sequence ID" value="SFO04794.1"/>
    <property type="molecule type" value="Genomic_DNA"/>
</dbReference>
<feature type="transmembrane region" description="Helical" evidence="1">
    <location>
        <begin position="223"/>
        <end position="256"/>
    </location>
</feature>
<evidence type="ECO:0000313" key="2">
    <source>
        <dbReference type="EMBL" id="SFO04794.1"/>
    </source>
</evidence>
<feature type="transmembrane region" description="Helical" evidence="1">
    <location>
        <begin position="146"/>
        <end position="165"/>
    </location>
</feature>
<reference evidence="3" key="1">
    <citation type="submission" date="2016-10" db="EMBL/GenBank/DDBJ databases">
        <authorList>
            <person name="Varghese N."/>
            <person name="Submissions S."/>
        </authorList>
    </citation>
    <scope>NUCLEOTIDE SEQUENCE [LARGE SCALE GENOMIC DNA]</scope>
    <source>
        <strain evidence="3">CGMCC 1.11101</strain>
    </source>
</reference>
<organism evidence="2 3">
    <name type="scientific">Mycetocola miduiensis</name>
    <dbReference type="NCBI Taxonomy" id="995034"/>
    <lineage>
        <taxon>Bacteria</taxon>
        <taxon>Bacillati</taxon>
        <taxon>Actinomycetota</taxon>
        <taxon>Actinomycetes</taxon>
        <taxon>Micrococcales</taxon>
        <taxon>Microbacteriaceae</taxon>
        <taxon>Mycetocola</taxon>
    </lineage>
</organism>